<feature type="transmembrane region" description="Helical" evidence="7">
    <location>
        <begin position="182"/>
        <end position="203"/>
    </location>
</feature>
<feature type="transmembrane region" description="Helical" evidence="7">
    <location>
        <begin position="351"/>
        <end position="375"/>
    </location>
</feature>
<evidence type="ECO:0000256" key="5">
    <source>
        <dbReference type="ARBA" id="ARBA00022989"/>
    </source>
</evidence>
<dbReference type="PANTHER" id="PTHR10332">
    <property type="entry name" value="EQUILIBRATIVE NUCLEOSIDE TRANSPORTER"/>
    <property type="match status" value="1"/>
</dbReference>
<protein>
    <recommendedName>
        <fullName evidence="10">Equilibrative nucleoside transporter</fullName>
    </recommendedName>
</protein>
<dbReference type="Pfam" id="PF01733">
    <property type="entry name" value="Nucleoside_tran"/>
    <property type="match status" value="1"/>
</dbReference>
<evidence type="ECO:0000256" key="7">
    <source>
        <dbReference type="SAM" id="Phobius"/>
    </source>
</evidence>
<dbReference type="PANTHER" id="PTHR10332:SF30">
    <property type="entry name" value="EQUILIBRATIVE NUCLEOTIDE TRANSPORTER 2"/>
    <property type="match status" value="1"/>
</dbReference>
<dbReference type="GO" id="GO:0005886">
    <property type="term" value="C:plasma membrane"/>
    <property type="evidence" value="ECO:0007669"/>
    <property type="project" value="TreeGrafter"/>
</dbReference>
<comment type="caution">
    <text evidence="8">The sequence shown here is derived from an EMBL/GenBank/DDBJ whole genome shotgun (WGS) entry which is preliminary data.</text>
</comment>
<comment type="similarity">
    <text evidence="2">Belongs to the SLC29A/ENT transporter (TC 2.A.57) family.</text>
</comment>
<comment type="subcellular location">
    <subcellularLocation>
        <location evidence="1">Membrane</location>
        <topology evidence="1">Multi-pass membrane protein</topology>
    </subcellularLocation>
</comment>
<sequence length="415" mass="45893">MQTRQGEPQSRGLYVAYVVCWLLGIGCLLSWNSMLTIEDYYSSLFPNYHPTRVLVLVYQPFALLTLTILAWNEARINTRLRILVGYCLFFLSSLLIPVLDLRTSGHGGIGHFLGICIASALFGVADAHVQGGMAGDLSYMRHEFLQSFFAGVAASGTITSILRIVTKAAFQASEDGLRKGALTFFFISTCFVLGCVLLYAFVFPHIEVIKYYRLEAASQGSKTVVADLAAGGLTLESLKQDLEFHKEVNRLSTFQLLMQNVDLAAALFLTYALTLSIFPGFLAEDTGMHKLGSWYAVILIAMFNVGDFLARYIPLIENMKLESRWGLLVAACSRFLFIPCFYFTAKYGAQGWMLLLCIFLGLSNGYLTVCILVTAPKGYKGPEQNSLGNLLVLSLLLGVFAGVTLDWLWLIGKGW</sequence>
<keyword evidence="3" id="KW-0813">Transport</keyword>
<keyword evidence="6 7" id="KW-0472">Membrane</keyword>
<organism evidence="8 9">
    <name type="scientific">Ceratopteris richardii</name>
    <name type="common">Triangle waterfern</name>
    <dbReference type="NCBI Taxonomy" id="49495"/>
    <lineage>
        <taxon>Eukaryota</taxon>
        <taxon>Viridiplantae</taxon>
        <taxon>Streptophyta</taxon>
        <taxon>Embryophyta</taxon>
        <taxon>Tracheophyta</taxon>
        <taxon>Polypodiopsida</taxon>
        <taxon>Polypodiidae</taxon>
        <taxon>Polypodiales</taxon>
        <taxon>Pteridineae</taxon>
        <taxon>Pteridaceae</taxon>
        <taxon>Parkerioideae</taxon>
        <taxon>Ceratopteris</taxon>
    </lineage>
</organism>
<dbReference type="Proteomes" id="UP000825935">
    <property type="component" value="Chromosome 27"/>
</dbReference>
<dbReference type="AlphaFoldDB" id="A0A8T2RHK3"/>
<feature type="transmembrane region" description="Helical" evidence="7">
    <location>
        <begin position="294"/>
        <end position="313"/>
    </location>
</feature>
<dbReference type="OrthoDB" id="1856718at2759"/>
<keyword evidence="5 7" id="KW-1133">Transmembrane helix</keyword>
<reference evidence="8 9" key="1">
    <citation type="submission" date="2021-08" db="EMBL/GenBank/DDBJ databases">
        <title>WGS assembly of Ceratopteris richardii.</title>
        <authorList>
            <person name="Marchant D.B."/>
            <person name="Chen G."/>
            <person name="Jenkins J."/>
            <person name="Shu S."/>
            <person name="Leebens-Mack J."/>
            <person name="Grimwood J."/>
            <person name="Schmutz J."/>
            <person name="Soltis P."/>
            <person name="Soltis D."/>
            <person name="Chen Z.-H."/>
        </authorList>
    </citation>
    <scope>NUCLEOTIDE SEQUENCE [LARGE SCALE GENOMIC DNA]</scope>
    <source>
        <strain evidence="8">Whitten #5841</strain>
        <tissue evidence="8">Leaf</tissue>
    </source>
</reference>
<dbReference type="PROSITE" id="PS51257">
    <property type="entry name" value="PROKAR_LIPOPROTEIN"/>
    <property type="match status" value="1"/>
</dbReference>
<dbReference type="OMA" id="WYCAPGI"/>
<feature type="transmembrane region" description="Helical" evidence="7">
    <location>
        <begin position="148"/>
        <end position="170"/>
    </location>
</feature>
<dbReference type="GO" id="GO:0005337">
    <property type="term" value="F:nucleoside transmembrane transporter activity"/>
    <property type="evidence" value="ECO:0007669"/>
    <property type="project" value="InterPro"/>
</dbReference>
<dbReference type="PIRSF" id="PIRSF016379">
    <property type="entry name" value="ENT"/>
    <property type="match status" value="1"/>
</dbReference>
<proteinExistence type="inferred from homology"/>
<evidence type="ECO:0000256" key="2">
    <source>
        <dbReference type="ARBA" id="ARBA00007965"/>
    </source>
</evidence>
<dbReference type="InterPro" id="IPR002259">
    <property type="entry name" value="Eqnu_transpt"/>
</dbReference>
<evidence type="ECO:0000256" key="3">
    <source>
        <dbReference type="ARBA" id="ARBA00022448"/>
    </source>
</evidence>
<feature type="transmembrane region" description="Helical" evidence="7">
    <location>
        <begin position="83"/>
        <end position="102"/>
    </location>
</feature>
<gene>
    <name evidence="8" type="ORF">KP509_27G036700</name>
</gene>
<evidence type="ECO:0008006" key="10">
    <source>
        <dbReference type="Google" id="ProtNLM"/>
    </source>
</evidence>
<feature type="transmembrane region" description="Helical" evidence="7">
    <location>
        <begin position="108"/>
        <end position="127"/>
    </location>
</feature>
<feature type="transmembrane region" description="Helical" evidence="7">
    <location>
        <begin position="325"/>
        <end position="345"/>
    </location>
</feature>
<dbReference type="SUPFAM" id="SSF103473">
    <property type="entry name" value="MFS general substrate transporter"/>
    <property type="match status" value="1"/>
</dbReference>
<keyword evidence="4 7" id="KW-0812">Transmembrane</keyword>
<feature type="transmembrane region" description="Helical" evidence="7">
    <location>
        <begin position="263"/>
        <end position="282"/>
    </location>
</feature>
<evidence type="ECO:0000313" key="9">
    <source>
        <dbReference type="Proteomes" id="UP000825935"/>
    </source>
</evidence>
<dbReference type="InterPro" id="IPR036259">
    <property type="entry name" value="MFS_trans_sf"/>
</dbReference>
<evidence type="ECO:0000256" key="4">
    <source>
        <dbReference type="ARBA" id="ARBA00022692"/>
    </source>
</evidence>
<feature type="transmembrane region" description="Helical" evidence="7">
    <location>
        <begin position="51"/>
        <end position="71"/>
    </location>
</feature>
<accession>A0A8T2RHK3</accession>
<name>A0A8T2RHK3_CERRI</name>
<evidence type="ECO:0000313" key="8">
    <source>
        <dbReference type="EMBL" id="KAH7295197.1"/>
    </source>
</evidence>
<feature type="transmembrane region" description="Helical" evidence="7">
    <location>
        <begin position="387"/>
        <end position="410"/>
    </location>
</feature>
<feature type="transmembrane region" description="Helical" evidence="7">
    <location>
        <begin position="12"/>
        <end position="31"/>
    </location>
</feature>
<evidence type="ECO:0000256" key="1">
    <source>
        <dbReference type="ARBA" id="ARBA00004141"/>
    </source>
</evidence>
<evidence type="ECO:0000256" key="6">
    <source>
        <dbReference type="ARBA" id="ARBA00023136"/>
    </source>
</evidence>
<dbReference type="EMBL" id="CM035432">
    <property type="protein sequence ID" value="KAH7295197.1"/>
    <property type="molecule type" value="Genomic_DNA"/>
</dbReference>
<keyword evidence="9" id="KW-1185">Reference proteome</keyword>